<evidence type="ECO:0000313" key="2">
    <source>
        <dbReference type="EMBL" id="KIH43387.1"/>
    </source>
</evidence>
<feature type="non-terminal residue" evidence="2">
    <location>
        <position position="94"/>
    </location>
</feature>
<evidence type="ECO:0000256" key="1">
    <source>
        <dbReference type="SAM" id="MobiDB-lite"/>
    </source>
</evidence>
<evidence type="ECO:0000313" key="3">
    <source>
        <dbReference type="Proteomes" id="UP000054047"/>
    </source>
</evidence>
<dbReference type="Proteomes" id="UP000054047">
    <property type="component" value="Unassembled WGS sequence"/>
</dbReference>
<feature type="compositionally biased region" description="Low complexity" evidence="1">
    <location>
        <begin position="1"/>
        <end position="15"/>
    </location>
</feature>
<dbReference type="AlphaFoldDB" id="A0A0C2C1D9"/>
<gene>
    <name evidence="2" type="ORF">ANCDUO_26607</name>
</gene>
<sequence>MFDSASPGTGASSGSIVNDRANETNDSGGSTNGTLVYVKQELTTKQMEKMMEFDFKFFNDKPAPMHAIPKLLFGRLNMSVAEMDEHLKTAQGQK</sequence>
<organism evidence="2 3">
    <name type="scientific">Ancylostoma duodenale</name>
    <dbReference type="NCBI Taxonomy" id="51022"/>
    <lineage>
        <taxon>Eukaryota</taxon>
        <taxon>Metazoa</taxon>
        <taxon>Ecdysozoa</taxon>
        <taxon>Nematoda</taxon>
        <taxon>Chromadorea</taxon>
        <taxon>Rhabditida</taxon>
        <taxon>Rhabditina</taxon>
        <taxon>Rhabditomorpha</taxon>
        <taxon>Strongyloidea</taxon>
        <taxon>Ancylostomatidae</taxon>
        <taxon>Ancylostomatinae</taxon>
        <taxon>Ancylostoma</taxon>
    </lineage>
</organism>
<name>A0A0C2C1D9_9BILA</name>
<proteinExistence type="predicted"/>
<feature type="compositionally biased region" description="Polar residues" evidence="1">
    <location>
        <begin position="24"/>
        <end position="33"/>
    </location>
</feature>
<keyword evidence="3" id="KW-1185">Reference proteome</keyword>
<reference evidence="2 3" key="1">
    <citation type="submission" date="2013-12" db="EMBL/GenBank/DDBJ databases">
        <title>Draft genome of the parsitic nematode Ancylostoma duodenale.</title>
        <authorList>
            <person name="Mitreva M."/>
        </authorList>
    </citation>
    <scope>NUCLEOTIDE SEQUENCE [LARGE SCALE GENOMIC DNA]</scope>
    <source>
        <strain evidence="2 3">Zhejiang</strain>
    </source>
</reference>
<protein>
    <submittedName>
        <fullName evidence="2">Uncharacterized protein</fullName>
    </submittedName>
</protein>
<accession>A0A0C2C1D9</accession>
<dbReference type="EMBL" id="KN786288">
    <property type="protein sequence ID" value="KIH43387.1"/>
    <property type="molecule type" value="Genomic_DNA"/>
</dbReference>
<feature type="region of interest" description="Disordered" evidence="1">
    <location>
        <begin position="1"/>
        <end position="33"/>
    </location>
</feature>